<evidence type="ECO:0000259" key="2">
    <source>
        <dbReference type="SMART" id="SM00776"/>
    </source>
</evidence>
<keyword evidence="4" id="KW-1185">Reference proteome</keyword>
<dbReference type="Proteomes" id="UP001241072">
    <property type="component" value="Unassembled WGS sequence"/>
</dbReference>
<gene>
    <name evidence="3" type="ORF">Q5716_15020</name>
</gene>
<dbReference type="Pfam" id="PF08305">
    <property type="entry name" value="NPCBM"/>
    <property type="match status" value="3"/>
</dbReference>
<evidence type="ECO:0000313" key="4">
    <source>
        <dbReference type="Proteomes" id="UP001241072"/>
    </source>
</evidence>
<feature type="domain" description="Glycosyl hydrolase family 98 putative carbohydrate-binding module" evidence="2">
    <location>
        <begin position="670"/>
        <end position="832"/>
    </location>
</feature>
<dbReference type="InterPro" id="IPR013222">
    <property type="entry name" value="Glyco_hyd_98_carb-bd"/>
</dbReference>
<dbReference type="SUPFAM" id="SSF49785">
    <property type="entry name" value="Galactose-binding domain-like"/>
    <property type="match status" value="3"/>
</dbReference>
<feature type="domain" description="Glycosyl hydrolase family 98 putative carbohydrate-binding module" evidence="2">
    <location>
        <begin position="838"/>
        <end position="996"/>
    </location>
</feature>
<feature type="region of interest" description="Disordered" evidence="1">
    <location>
        <begin position="1"/>
        <end position="23"/>
    </location>
</feature>
<sequence length="997" mass="104893">MTLSLLTSPTTPAASADSPLQSVDPNGDIPCLEATPAVFKALDCKGNVINRYSLPDSVVPPRFGSNVTPNCQPTRPMPIVSVFGGVEMGVGTSTSKTKGSAEEHTKGFAITFSVDNKPGGVGGGVAVTFNYANTQVTSYSETEERALTSNYSVRETQQMSVPPYHWGFLAFKPQYSVTEVLWTWKEPSLLAVDSTARASGVQYLQIPKEREGNVYQPNSPLVPQGTWIPVSIPMTPAEIDVCASGKIPVAPDQLSSNSLLAPGGVQSLVGLPVVAESAPVQSPVLRDHVGTPKRLIDNPALATGYDPQKGTVTLGAVEAKSMQLTGTSQIAYFVGDNCSRFRARIGYGANMLVAKNGVSRDEFSVSVGRGVDGSIATSQTLLSQVVPAAAPDRPSTRSELQSEIDVALPAGSEFLILTVTATPGSRATSSSALPGVILANPTLECSTTSDTYSSLLTSFYQDPVETVTADMAGTDAEIAADPVRYLKPTSVTNGPTCQNQQGPSGEKLPLPRLNVACSDRPLNIAGTQYDSGVGVHADSTVTWDVPANCYAVKFGVGYDSYFDSYRDPWGRIIRGTQRVAASIAPYGDNHTLGAPTSVGPQITLYGDGSSGVQWFESKALGSGPRQLTISITSDQGINYQALVNIVNPTLTCVHQGSTIATLSPPRPSRIQGLVEVANADWLRSSGFWGPVEKNQSNGEKPEGDGRPVTADPGKPAMAVGGVSGWSSGIGMVPPPWKQGEAQVEVSTLGGACTSFSAWVGIDDEMGRWGSAQFIVYADGKPVATSPVMRGGNAPYFLSADITGAVHVMLAVNNGGDNQDADHADWLEPRLFCEKQVTALTEFAVSAMNWEGPGVSYWGPVERNMSLGEQPAGDGRPISLGAMTGWKTGLGMAPGGGPGQDASVTIPTGGSCEAVTAWVGVDDEVRENWDNWRGSVVFQIWADDTLVATSTRLVSGDQPQFLSGIVTGAQRVRLVATNAGDGNAWDHADWADPTLYCR</sequence>
<feature type="region of interest" description="Disordered" evidence="1">
    <location>
        <begin position="687"/>
        <end position="714"/>
    </location>
</feature>
<accession>A0ABT9BR99</accession>
<dbReference type="Gene3D" id="2.60.120.1060">
    <property type="entry name" value="NPCBM/NEW2 domain"/>
    <property type="match status" value="3"/>
</dbReference>
<dbReference type="InterPro" id="IPR008979">
    <property type="entry name" value="Galactose-bd-like_sf"/>
</dbReference>
<dbReference type="SMART" id="SM00776">
    <property type="entry name" value="NPCBM"/>
    <property type="match status" value="2"/>
</dbReference>
<dbReference type="InterPro" id="IPR038637">
    <property type="entry name" value="NPCBM_sf"/>
</dbReference>
<name>A0ABT9BR99_9MICO</name>
<feature type="compositionally biased region" description="Low complexity" evidence="1">
    <location>
        <begin position="1"/>
        <end position="20"/>
    </location>
</feature>
<evidence type="ECO:0000256" key="1">
    <source>
        <dbReference type="SAM" id="MobiDB-lite"/>
    </source>
</evidence>
<proteinExistence type="predicted"/>
<reference evidence="3 4" key="1">
    <citation type="submission" date="2023-07" db="EMBL/GenBank/DDBJ databases">
        <title>Protaetiibacter sp. nov WY-16 isolated from soil.</title>
        <authorList>
            <person name="Liu B."/>
            <person name="Wan Y."/>
        </authorList>
    </citation>
    <scope>NUCLEOTIDE SEQUENCE [LARGE SCALE GENOMIC DNA]</scope>
    <source>
        <strain evidence="3 4">WY-16</strain>
    </source>
</reference>
<protein>
    <submittedName>
        <fullName evidence="3">NPCBM/NEW2 domain-containing protein</fullName>
    </submittedName>
</protein>
<organism evidence="3 4">
    <name type="scientific">Antiquaquibacter soli</name>
    <dbReference type="NCBI Taxonomy" id="3064523"/>
    <lineage>
        <taxon>Bacteria</taxon>
        <taxon>Bacillati</taxon>
        <taxon>Actinomycetota</taxon>
        <taxon>Actinomycetes</taxon>
        <taxon>Micrococcales</taxon>
        <taxon>Microbacteriaceae</taxon>
        <taxon>Antiquaquibacter</taxon>
    </lineage>
</organism>
<comment type="caution">
    <text evidence="3">The sequence shown here is derived from an EMBL/GenBank/DDBJ whole genome shotgun (WGS) entry which is preliminary data.</text>
</comment>
<dbReference type="EMBL" id="JAUQUB010000006">
    <property type="protein sequence ID" value="MDO7883543.1"/>
    <property type="molecule type" value="Genomic_DNA"/>
</dbReference>
<evidence type="ECO:0000313" key="3">
    <source>
        <dbReference type="EMBL" id="MDO7883543.1"/>
    </source>
</evidence>